<dbReference type="KEGG" id="mpp:MICPUCDRAFT_7027"/>
<proteinExistence type="predicted"/>
<dbReference type="GeneID" id="9690289"/>
<dbReference type="RefSeq" id="XP_003064726.1">
    <property type="nucleotide sequence ID" value="XM_003064680.1"/>
</dbReference>
<dbReference type="GO" id="GO:0005634">
    <property type="term" value="C:nucleus"/>
    <property type="evidence" value="ECO:0007669"/>
    <property type="project" value="TreeGrafter"/>
</dbReference>
<evidence type="ECO:0000256" key="2">
    <source>
        <dbReference type="ARBA" id="ARBA00022603"/>
    </source>
</evidence>
<keyword evidence="8" id="KW-1185">Reference proteome</keyword>
<feature type="non-terminal residue" evidence="7">
    <location>
        <position position="1"/>
    </location>
</feature>
<protein>
    <recommendedName>
        <fullName evidence="1">tRNA (guanine(9)-N(1))-methyltransferase</fullName>
        <ecNumber evidence="1">2.1.1.221</ecNumber>
    </recommendedName>
</protein>
<dbReference type="GO" id="GO:0002939">
    <property type="term" value="P:tRNA N1-guanine methylation"/>
    <property type="evidence" value="ECO:0007669"/>
    <property type="project" value="TreeGrafter"/>
</dbReference>
<dbReference type="eggNOG" id="KOG2967">
    <property type="taxonomic scope" value="Eukaryota"/>
</dbReference>
<dbReference type="InterPro" id="IPR028564">
    <property type="entry name" value="MT_TRM10-typ"/>
</dbReference>
<feature type="non-terminal residue" evidence="7">
    <location>
        <position position="160"/>
    </location>
</feature>
<evidence type="ECO:0000256" key="1">
    <source>
        <dbReference type="ARBA" id="ARBA00012797"/>
    </source>
</evidence>
<dbReference type="OrthoDB" id="278300at2759"/>
<dbReference type="PANTHER" id="PTHR13563">
    <property type="entry name" value="TRNA (GUANINE-9-) METHYLTRANSFERASE"/>
    <property type="match status" value="1"/>
</dbReference>
<dbReference type="Proteomes" id="UP000001876">
    <property type="component" value="Unassembled WGS sequence"/>
</dbReference>
<dbReference type="GO" id="GO:0052905">
    <property type="term" value="F:tRNA (guanosine(9)-N1)-methyltransferase activity"/>
    <property type="evidence" value="ECO:0007669"/>
    <property type="project" value="UniProtKB-EC"/>
</dbReference>
<dbReference type="Gene3D" id="3.40.1280.30">
    <property type="match status" value="1"/>
</dbReference>
<evidence type="ECO:0000256" key="3">
    <source>
        <dbReference type="ARBA" id="ARBA00022679"/>
    </source>
</evidence>
<dbReference type="OMA" id="YQIGFHV"/>
<dbReference type="STRING" id="564608.C1NA48"/>
<dbReference type="EMBL" id="GG663752">
    <property type="protein sequence ID" value="EEH51060.1"/>
    <property type="molecule type" value="Genomic_DNA"/>
</dbReference>
<organism evidence="8">
    <name type="scientific">Micromonas pusilla (strain CCMP1545)</name>
    <name type="common">Picoplanktonic green alga</name>
    <dbReference type="NCBI Taxonomy" id="564608"/>
    <lineage>
        <taxon>Eukaryota</taxon>
        <taxon>Viridiplantae</taxon>
        <taxon>Chlorophyta</taxon>
        <taxon>Mamiellophyceae</taxon>
        <taxon>Mamiellales</taxon>
        <taxon>Mamiellaceae</taxon>
        <taxon>Micromonas</taxon>
    </lineage>
</organism>
<evidence type="ECO:0000313" key="8">
    <source>
        <dbReference type="Proteomes" id="UP000001876"/>
    </source>
</evidence>
<keyword evidence="4" id="KW-0949">S-adenosyl-L-methionine</keyword>
<accession>C1NA48</accession>
<gene>
    <name evidence="7" type="ORF">MICPUCDRAFT_7027</name>
</gene>
<comment type="catalytic activity">
    <reaction evidence="5">
        <text>guanosine(9) in tRNA + S-adenosyl-L-methionine = N(1)-methylguanosine(9) in tRNA + S-adenosyl-L-homocysteine + H(+)</text>
        <dbReference type="Rhea" id="RHEA:43156"/>
        <dbReference type="Rhea" id="RHEA-COMP:10367"/>
        <dbReference type="Rhea" id="RHEA-COMP:10368"/>
        <dbReference type="ChEBI" id="CHEBI:15378"/>
        <dbReference type="ChEBI" id="CHEBI:57856"/>
        <dbReference type="ChEBI" id="CHEBI:59789"/>
        <dbReference type="ChEBI" id="CHEBI:73542"/>
        <dbReference type="ChEBI" id="CHEBI:74269"/>
        <dbReference type="EC" id="2.1.1.221"/>
    </reaction>
</comment>
<evidence type="ECO:0000256" key="4">
    <source>
        <dbReference type="ARBA" id="ARBA00022691"/>
    </source>
</evidence>
<evidence type="ECO:0000313" key="7">
    <source>
        <dbReference type="EMBL" id="EEH51060.1"/>
    </source>
</evidence>
<dbReference type="GO" id="GO:0000049">
    <property type="term" value="F:tRNA binding"/>
    <property type="evidence" value="ECO:0007669"/>
    <property type="project" value="TreeGrafter"/>
</dbReference>
<dbReference type="PROSITE" id="PS51675">
    <property type="entry name" value="SAM_MT_TRM10"/>
    <property type="match status" value="1"/>
</dbReference>
<name>C1NA48_MICPC</name>
<dbReference type="InterPro" id="IPR038459">
    <property type="entry name" value="MT_TRM10-typ_sf"/>
</dbReference>
<evidence type="ECO:0000259" key="6">
    <source>
        <dbReference type="PROSITE" id="PS51675"/>
    </source>
</evidence>
<reference evidence="7 8" key="1">
    <citation type="journal article" date="2009" name="Science">
        <title>Green evolution and dynamic adaptations revealed by genomes of the marine picoeukaryotes Micromonas.</title>
        <authorList>
            <person name="Worden A.Z."/>
            <person name="Lee J.H."/>
            <person name="Mock T."/>
            <person name="Rouze P."/>
            <person name="Simmons M.P."/>
            <person name="Aerts A.L."/>
            <person name="Allen A.E."/>
            <person name="Cuvelier M.L."/>
            <person name="Derelle E."/>
            <person name="Everett M.V."/>
            <person name="Foulon E."/>
            <person name="Grimwood J."/>
            <person name="Gundlach H."/>
            <person name="Henrissat B."/>
            <person name="Napoli C."/>
            <person name="McDonald S.M."/>
            <person name="Parker M.S."/>
            <person name="Rombauts S."/>
            <person name="Salamov A."/>
            <person name="Von Dassow P."/>
            <person name="Badger J.H."/>
            <person name="Coutinho P.M."/>
            <person name="Demir E."/>
            <person name="Dubchak I."/>
            <person name="Gentemann C."/>
            <person name="Eikrem W."/>
            <person name="Gready J.E."/>
            <person name="John U."/>
            <person name="Lanier W."/>
            <person name="Lindquist E.A."/>
            <person name="Lucas S."/>
            <person name="Mayer K.F."/>
            <person name="Moreau H."/>
            <person name="Not F."/>
            <person name="Otillar R."/>
            <person name="Panaud O."/>
            <person name="Pangilinan J."/>
            <person name="Paulsen I."/>
            <person name="Piegu B."/>
            <person name="Poliakov A."/>
            <person name="Robbens S."/>
            <person name="Schmutz J."/>
            <person name="Toulza E."/>
            <person name="Wyss T."/>
            <person name="Zelensky A."/>
            <person name="Zhou K."/>
            <person name="Armbrust E.V."/>
            <person name="Bhattacharya D."/>
            <person name="Goodenough U.W."/>
            <person name="Van de Peer Y."/>
            <person name="Grigoriev I.V."/>
        </authorList>
    </citation>
    <scope>NUCLEOTIDE SEQUENCE [LARGE SCALE GENOMIC DNA]</scope>
    <source>
        <strain evidence="7 8">CCMP1545</strain>
    </source>
</reference>
<keyword evidence="2" id="KW-0489">Methyltransferase</keyword>
<dbReference type="AlphaFoldDB" id="C1NA48"/>
<feature type="domain" description="SAM-dependent MTase TRM10-type" evidence="6">
    <location>
        <begin position="1"/>
        <end position="160"/>
    </location>
</feature>
<dbReference type="EC" id="2.1.1.221" evidence="1"/>
<dbReference type="InterPro" id="IPR007356">
    <property type="entry name" value="tRNA_m1G_MeTrfase_euk"/>
</dbReference>
<dbReference type="CDD" id="cd18089">
    <property type="entry name" value="SPOUT_Trm10-like"/>
    <property type="match status" value="1"/>
</dbReference>
<sequence length="160" mass="17615">LKSLAKQLSFCYVANCRAATPCRLYLTGLTGAMGEVVERCCSGMANWAVIASEKPYIELLAEQKSKLVYLTADSENELTAFSEDDVYVIGGIVDRNKHKNLTLDKANAQGIRHARLPIRDHLKMTGSHVLTVNQTLDIAHAQMELGDWAAALDRAVPTRK</sequence>
<evidence type="ECO:0000256" key="5">
    <source>
        <dbReference type="ARBA" id="ARBA00048434"/>
    </source>
</evidence>
<dbReference type="PANTHER" id="PTHR13563:SF13">
    <property type="entry name" value="TRNA METHYLTRANSFERASE 10 HOMOLOG A"/>
    <property type="match status" value="1"/>
</dbReference>
<keyword evidence="3" id="KW-0808">Transferase</keyword>